<evidence type="ECO:0000313" key="3">
    <source>
        <dbReference type="Proteomes" id="UP000030153"/>
    </source>
</evidence>
<dbReference type="InterPro" id="IPR011528">
    <property type="entry name" value="NERD"/>
</dbReference>
<comment type="caution">
    <text evidence="2">The sequence shown here is derived from an EMBL/GenBank/DDBJ whole genome shotgun (WGS) entry which is preliminary data.</text>
</comment>
<dbReference type="STRING" id="1385513.N780_09570"/>
<reference evidence="2 3" key="1">
    <citation type="submission" date="2013-08" db="EMBL/GenBank/DDBJ databases">
        <title>Genome of Pontibacillus chungwhensis.</title>
        <authorList>
            <person name="Wang Q."/>
            <person name="Wang G."/>
        </authorList>
    </citation>
    <scope>NUCLEOTIDE SEQUENCE [LARGE SCALE GENOMIC DNA]</scope>
    <source>
        <strain evidence="2 3">BH030062</strain>
    </source>
</reference>
<evidence type="ECO:0000259" key="1">
    <source>
        <dbReference type="Pfam" id="PF08378"/>
    </source>
</evidence>
<dbReference type="SUPFAM" id="SSF52540">
    <property type="entry name" value="P-loop containing nucleoside triphosphate hydrolases"/>
    <property type="match status" value="1"/>
</dbReference>
<dbReference type="Gene3D" id="3.40.50.300">
    <property type="entry name" value="P-loop containing nucleotide triphosphate hydrolases"/>
    <property type="match status" value="2"/>
</dbReference>
<dbReference type="GO" id="GO:0003677">
    <property type="term" value="F:DNA binding"/>
    <property type="evidence" value="ECO:0007669"/>
    <property type="project" value="InterPro"/>
</dbReference>
<dbReference type="InterPro" id="IPR000212">
    <property type="entry name" value="DNA_helicase_UvrD/REP"/>
</dbReference>
<feature type="domain" description="NERD" evidence="1">
    <location>
        <begin position="17"/>
        <end position="125"/>
    </location>
</feature>
<dbReference type="eggNOG" id="COG1074">
    <property type="taxonomic scope" value="Bacteria"/>
</dbReference>
<accession>A0A0A2UPM0</accession>
<dbReference type="GO" id="GO:0005829">
    <property type="term" value="C:cytosol"/>
    <property type="evidence" value="ECO:0007669"/>
    <property type="project" value="TreeGrafter"/>
</dbReference>
<dbReference type="PANTHER" id="PTHR11070">
    <property type="entry name" value="UVRD / RECB / PCRA DNA HELICASE FAMILY MEMBER"/>
    <property type="match status" value="1"/>
</dbReference>
<dbReference type="EMBL" id="AVBG01000020">
    <property type="protein sequence ID" value="KGP89854.1"/>
    <property type="molecule type" value="Genomic_DNA"/>
</dbReference>
<dbReference type="OrthoDB" id="7066673at2"/>
<dbReference type="PANTHER" id="PTHR11070:SF2">
    <property type="entry name" value="ATP-DEPENDENT DNA HELICASE SRS2"/>
    <property type="match status" value="1"/>
</dbReference>
<dbReference type="GO" id="GO:0043138">
    <property type="term" value="F:3'-5' DNA helicase activity"/>
    <property type="evidence" value="ECO:0007669"/>
    <property type="project" value="TreeGrafter"/>
</dbReference>
<dbReference type="GO" id="GO:0005524">
    <property type="term" value="F:ATP binding"/>
    <property type="evidence" value="ECO:0007669"/>
    <property type="project" value="InterPro"/>
</dbReference>
<protein>
    <recommendedName>
        <fullName evidence="1">NERD domain-containing protein</fullName>
    </recommendedName>
</protein>
<keyword evidence="3" id="KW-1185">Reference proteome</keyword>
<dbReference type="AlphaFoldDB" id="A0A0A2UPM0"/>
<dbReference type="Proteomes" id="UP000030153">
    <property type="component" value="Unassembled WGS sequence"/>
</dbReference>
<dbReference type="GO" id="GO:0000725">
    <property type="term" value="P:recombinational repair"/>
    <property type="evidence" value="ECO:0007669"/>
    <property type="project" value="TreeGrafter"/>
</dbReference>
<organism evidence="2 3">
    <name type="scientific">Pontibacillus chungwhensis BH030062</name>
    <dbReference type="NCBI Taxonomy" id="1385513"/>
    <lineage>
        <taxon>Bacteria</taxon>
        <taxon>Bacillati</taxon>
        <taxon>Bacillota</taxon>
        <taxon>Bacilli</taxon>
        <taxon>Bacillales</taxon>
        <taxon>Bacillaceae</taxon>
        <taxon>Pontibacillus</taxon>
    </lineage>
</organism>
<sequence>MGVDVIRNSYSYDDVQHGEDFFLKQLEQAEGLEGWTVYEQPHLNGDRPDFVLCHPEKGVIIVEVKDFNLKSSSYKTPGLVKGEDGRYIDQNPVKQVKRYKDNLLQYISRQYLNAEEKYYAHSYAMIETIVYFHNATREEGEAYCQPNDYTKILGRQEALSLGNNDFRASNIATLNYSKSKFSKDGILQNFVKDLEAWMNPSDYHKDRLEPIKLYPDQQRYIKVKPGSFRRLSGVAGSGKSLILATKAAEMLKQHKRVLLLTYNITLRHYLRDLVSQQFGEGDRRLIRDHLVIKHFHDFVSGVADEHGIELPESKGDDFELVWLDKINAKLNQTSIHDDYRFDTILIDEGQDFKHQWVRFLKQFYTGNTDFYLFYDVQQDLYGRQKEVWIEDPDVIIGMGFKGSPGRLKISRRLPGSAVQMINKIREHFNDAQEEILVPSAQMDLFTTLHWENVDLIWEEKDEAIERHIQSLIDNGVHVDDIAVLTTHEKTGMLIVKTMQSKGYTLSHVYDRKGEADQSARRAEKWKFQPGNGRLKVCSIHSFKGWEASHIILALDRPARTFSSSEVSSSNNQSSETAAQLEDEVKRYLFMALSRVRYYPKMVTCSFTCLNFIEEYNGLEELFRT</sequence>
<dbReference type="Pfam" id="PF08378">
    <property type="entry name" value="NERD"/>
    <property type="match status" value="1"/>
</dbReference>
<name>A0A0A2UPM0_9BACI</name>
<evidence type="ECO:0000313" key="2">
    <source>
        <dbReference type="EMBL" id="KGP89854.1"/>
    </source>
</evidence>
<dbReference type="InterPro" id="IPR027417">
    <property type="entry name" value="P-loop_NTPase"/>
</dbReference>
<gene>
    <name evidence="2" type="ORF">N780_09570</name>
</gene>
<proteinExistence type="predicted"/>